<feature type="signal peptide" evidence="1">
    <location>
        <begin position="1"/>
        <end position="25"/>
    </location>
</feature>
<evidence type="ECO:0000313" key="3">
    <source>
        <dbReference type="Proteomes" id="UP001241110"/>
    </source>
</evidence>
<dbReference type="Gene3D" id="1.20.1600.10">
    <property type="entry name" value="Outer membrane efflux proteins (OEP)"/>
    <property type="match status" value="1"/>
</dbReference>
<gene>
    <name evidence="2" type="ORF">QNI16_15620</name>
</gene>
<proteinExistence type="predicted"/>
<accession>A0AAE3QSA0</accession>
<dbReference type="RefSeq" id="WP_313980380.1">
    <property type="nucleotide sequence ID" value="NZ_JASJOS010000006.1"/>
</dbReference>
<dbReference type="EMBL" id="JASJOS010000006">
    <property type="protein sequence ID" value="MDJ1481929.1"/>
    <property type="molecule type" value="Genomic_DNA"/>
</dbReference>
<organism evidence="2 3">
    <name type="scientific">Xanthocytophaga flava</name>
    <dbReference type="NCBI Taxonomy" id="3048013"/>
    <lineage>
        <taxon>Bacteria</taxon>
        <taxon>Pseudomonadati</taxon>
        <taxon>Bacteroidota</taxon>
        <taxon>Cytophagia</taxon>
        <taxon>Cytophagales</taxon>
        <taxon>Rhodocytophagaceae</taxon>
        <taxon>Xanthocytophaga</taxon>
    </lineage>
</organism>
<evidence type="ECO:0000313" key="2">
    <source>
        <dbReference type="EMBL" id="MDJ1481929.1"/>
    </source>
</evidence>
<dbReference type="SUPFAM" id="SSF56954">
    <property type="entry name" value="Outer membrane efflux proteins (OEP)"/>
    <property type="match status" value="1"/>
</dbReference>
<feature type="chain" id="PRO_5042098637" evidence="1">
    <location>
        <begin position="26"/>
        <end position="423"/>
    </location>
</feature>
<dbReference type="AlphaFoldDB" id="A0AAE3QSA0"/>
<evidence type="ECO:0000256" key="1">
    <source>
        <dbReference type="SAM" id="SignalP"/>
    </source>
</evidence>
<reference evidence="2" key="1">
    <citation type="submission" date="2023-05" db="EMBL/GenBank/DDBJ databases">
        <authorList>
            <person name="Zhang X."/>
        </authorList>
    </citation>
    <scope>NUCLEOTIDE SEQUENCE</scope>
    <source>
        <strain evidence="2">YF14B1</strain>
    </source>
</reference>
<dbReference type="GO" id="GO:0015562">
    <property type="term" value="F:efflux transmembrane transporter activity"/>
    <property type="evidence" value="ECO:0007669"/>
    <property type="project" value="InterPro"/>
</dbReference>
<name>A0AAE3QSA0_9BACT</name>
<comment type="caution">
    <text evidence="2">The sequence shown here is derived from an EMBL/GenBank/DDBJ whole genome shotgun (WGS) entry which is preliminary data.</text>
</comment>
<protein>
    <submittedName>
        <fullName evidence="2">TolC family protein</fullName>
    </submittedName>
</protein>
<dbReference type="Proteomes" id="UP001241110">
    <property type="component" value="Unassembled WGS sequence"/>
</dbReference>
<keyword evidence="1" id="KW-0732">Signal</keyword>
<sequence>MRHPRLFKNIACSGIVLLLCTQVIAQQTPPTRISWDRFLNTVMQHPDIVKEKEKVNLTRLDIDVAKIKPDPELEFGNACGDIRGINMAQQWYVGVNYTIETGNKRKYRIQYARSSVQLEEAEFELFVLDFARSALKQYYQCWVLEQKINQLKHYHRLLPPIKSGLVSDSLSHLRQLIMLEHDKLALADAQHQYEESIQALQGFVDYLYPDSMVLPDTAINPEYIFSMNDVSQQYSIKNHAELKVKSMMEQMANDELLMTQHNRIPDISFSLGNNFIARATNPEAPSPAYNAITATLSVPLKFSNMNKSELKIIQYNKEAAMEELRNEWDEKEDELSDLQYQLRRLDTRIKHVKVLIEHQSSLVEKIGKINPLLLDEEYQRLKHYHQLYWESTEKLIGVHLDLSFMTGRYEKLIGSTVAGMPTD</sequence>